<dbReference type="Proteomes" id="UP001058974">
    <property type="component" value="Chromosome 5"/>
</dbReference>
<dbReference type="InterPro" id="IPR027409">
    <property type="entry name" value="GroEL-like_apical_dom_sf"/>
</dbReference>
<dbReference type="SUPFAM" id="SSF48371">
    <property type="entry name" value="ARM repeat"/>
    <property type="match status" value="1"/>
</dbReference>
<keyword evidence="2" id="KW-0732">Signal</keyword>
<evidence type="ECO:0000256" key="3">
    <source>
        <dbReference type="ARBA" id="ARBA00022737"/>
    </source>
</evidence>
<dbReference type="InterPro" id="IPR002423">
    <property type="entry name" value="Cpn60/GroEL/TCP-1"/>
</dbReference>
<dbReference type="InterPro" id="IPR032675">
    <property type="entry name" value="LRR_dom_sf"/>
</dbReference>
<keyword evidence="1" id="KW-0433">Leucine-rich repeat</keyword>
<dbReference type="InterPro" id="IPR016024">
    <property type="entry name" value="ARM-type_fold"/>
</dbReference>
<proteinExistence type="predicted"/>
<dbReference type="AlphaFoldDB" id="A0A9D4WTL7"/>
<feature type="domain" description="Leucine-rich repeat-containing N-terminal plant-type" evidence="4">
    <location>
        <begin position="508"/>
        <end position="546"/>
    </location>
</feature>
<dbReference type="Gene3D" id="3.80.10.10">
    <property type="entry name" value="Ribonuclease Inhibitor"/>
    <property type="match status" value="1"/>
</dbReference>
<accession>A0A9D4WTL7</accession>
<name>A0A9D4WTL7_PEA</name>
<dbReference type="InterPro" id="IPR011989">
    <property type="entry name" value="ARM-like"/>
</dbReference>
<dbReference type="Gramene" id="Psat05G0377100-T1">
    <property type="protein sequence ID" value="KAI5407644.1"/>
    <property type="gene ID" value="KIW84_053771"/>
</dbReference>
<evidence type="ECO:0000313" key="6">
    <source>
        <dbReference type="Proteomes" id="UP001058974"/>
    </source>
</evidence>
<evidence type="ECO:0000256" key="2">
    <source>
        <dbReference type="ARBA" id="ARBA00022729"/>
    </source>
</evidence>
<dbReference type="Pfam" id="PF00118">
    <property type="entry name" value="Cpn60_TCP1"/>
    <property type="match status" value="1"/>
</dbReference>
<dbReference type="SUPFAM" id="SSF52058">
    <property type="entry name" value="L domain-like"/>
    <property type="match status" value="1"/>
</dbReference>
<dbReference type="InterPro" id="IPR029063">
    <property type="entry name" value="SAM-dependent_MTases_sf"/>
</dbReference>
<evidence type="ECO:0000313" key="5">
    <source>
        <dbReference type="EMBL" id="KAI5407644.1"/>
    </source>
</evidence>
<reference evidence="5 6" key="1">
    <citation type="journal article" date="2022" name="Nat. Genet.">
        <title>Improved pea reference genome and pan-genome highlight genomic features and evolutionary characteristics.</title>
        <authorList>
            <person name="Yang T."/>
            <person name="Liu R."/>
            <person name="Luo Y."/>
            <person name="Hu S."/>
            <person name="Wang D."/>
            <person name="Wang C."/>
            <person name="Pandey M.K."/>
            <person name="Ge S."/>
            <person name="Xu Q."/>
            <person name="Li N."/>
            <person name="Li G."/>
            <person name="Huang Y."/>
            <person name="Saxena R.K."/>
            <person name="Ji Y."/>
            <person name="Li M."/>
            <person name="Yan X."/>
            <person name="He Y."/>
            <person name="Liu Y."/>
            <person name="Wang X."/>
            <person name="Xiang C."/>
            <person name="Varshney R.K."/>
            <person name="Ding H."/>
            <person name="Gao S."/>
            <person name="Zong X."/>
        </authorList>
    </citation>
    <scope>NUCLEOTIDE SEQUENCE [LARGE SCALE GENOMIC DNA]</scope>
    <source>
        <strain evidence="5 6">cv. Zhongwan 6</strain>
    </source>
</reference>
<dbReference type="GO" id="GO:0005524">
    <property type="term" value="F:ATP binding"/>
    <property type="evidence" value="ECO:0007669"/>
    <property type="project" value="InterPro"/>
</dbReference>
<dbReference type="Gene3D" id="1.25.10.10">
    <property type="entry name" value="Leucine-rich Repeat Variant"/>
    <property type="match status" value="1"/>
</dbReference>
<dbReference type="EMBL" id="JAMSHJ010000005">
    <property type="protein sequence ID" value="KAI5407644.1"/>
    <property type="molecule type" value="Genomic_DNA"/>
</dbReference>
<keyword evidence="6" id="KW-1185">Reference proteome</keyword>
<keyword evidence="3" id="KW-0677">Repeat</keyword>
<dbReference type="Gene3D" id="3.50.7.10">
    <property type="entry name" value="GroEL"/>
    <property type="match status" value="1"/>
</dbReference>
<evidence type="ECO:0000259" key="4">
    <source>
        <dbReference type="Pfam" id="PF08263"/>
    </source>
</evidence>
<gene>
    <name evidence="5" type="ORF">KIW84_053771</name>
</gene>
<dbReference type="Gene3D" id="3.40.50.150">
    <property type="entry name" value="Vaccinia Virus protein VP39"/>
    <property type="match status" value="1"/>
</dbReference>
<dbReference type="Pfam" id="PF08263">
    <property type="entry name" value="LRRNT_2"/>
    <property type="match status" value="1"/>
</dbReference>
<dbReference type="InterPro" id="IPR013210">
    <property type="entry name" value="LRR_N_plant-typ"/>
</dbReference>
<sequence>MDTGPMHLLPNSCLKDSHYNGIASPVNPMCWMLACLQVLVVIEFQGNHLGSAWPATRFGIAAGYSRANGFELEICYVYCSIRLLGLGMILFESSCLAVKLSNLPNFTSQSGPPVSATASLEAMIMILAQETTPGQAFSRASLTLSTTSNDLREFILERVNFSPSIVGVSSSNIEASHPLVHLPGELFLQFASALRIEINRGFSALSTMMARCVKYCCRMVFSNGFADFVQSCYGLVSMTRVAVCLGVVDWYRSSRTTADSWFCCLANHSFTCFIIWPVFFWAVSWLSYRIYTSLVVVAADGMLDFAWLDHGSDEVRDFGNSLVCCKLLLTLPVLLLTACSRSVEKGVGDCKFNSSWIDRNQRLCGDDQVTVSPFKSCRSKVWPNQRDKSNQDAHEVNKEKFLGQEDTSTLNLHRPKPKTKHKVDIDTVEKFQTLRKQEQKYFDDMVQQCKDVGATLVICQWGFDDEANHLLMTGTCQLLEGHKHQVVFSLWFCFYLVLIAAQDNITDPTEVEALKAIKERLIDPNGNLSSWIRGDPCTSRWTGILCFNETLIDGYLHVQELQLMNLSLSENLAPEIGSLAYMERLNFMWNKIIGSIPKEIGNIKSLVLLLLNGNLLTGSLPDELGFLPNLGRIQINQVHISGPLPASFANLNNTSNNIQGLFIFLCTPFELLVHFDSKKAHIATMSDLHRRILPPAFLSENPKEAGFCLWLLHPESLHHHSTRTKFAADLKPWLIGQDNSFGFGIEFTLASILQFSSEFYLEIPIAVLVRLLQSGSETMVSSALSALLVLESDDGTSAVAEAMAETGAVEVLLELLRSHQSTQHVAKPVALSCLAAMPDLHKLKTRNKNKSVHKLCKLSANTYPIHPHHEMCLNMDVIMIISRQTNSNLPNMDTTTNNNHLRFQDADEVIEDAAETSNLDQSMGGCELDDSNDKTSVDYYFDSYSHFGIHEEMLKDTVRTKIEIHQTPFSLH</sequence>
<dbReference type="SUPFAM" id="SSF52029">
    <property type="entry name" value="GroEL apical domain-like"/>
    <property type="match status" value="1"/>
</dbReference>
<protein>
    <recommendedName>
        <fullName evidence="4">Leucine-rich repeat-containing N-terminal plant-type domain-containing protein</fullName>
    </recommendedName>
</protein>
<comment type="caution">
    <text evidence="5">The sequence shown here is derived from an EMBL/GenBank/DDBJ whole genome shotgun (WGS) entry which is preliminary data.</text>
</comment>
<dbReference type="PANTHER" id="PTHR47988">
    <property type="entry name" value="SOMATIC EMBRYOGENESIS RECEPTOR KINASE 1"/>
    <property type="match status" value="1"/>
</dbReference>
<evidence type="ECO:0000256" key="1">
    <source>
        <dbReference type="ARBA" id="ARBA00022614"/>
    </source>
</evidence>
<organism evidence="5 6">
    <name type="scientific">Pisum sativum</name>
    <name type="common">Garden pea</name>
    <name type="synonym">Lathyrus oleraceus</name>
    <dbReference type="NCBI Taxonomy" id="3888"/>
    <lineage>
        <taxon>Eukaryota</taxon>
        <taxon>Viridiplantae</taxon>
        <taxon>Streptophyta</taxon>
        <taxon>Embryophyta</taxon>
        <taxon>Tracheophyta</taxon>
        <taxon>Spermatophyta</taxon>
        <taxon>Magnoliopsida</taxon>
        <taxon>eudicotyledons</taxon>
        <taxon>Gunneridae</taxon>
        <taxon>Pentapetalae</taxon>
        <taxon>rosids</taxon>
        <taxon>fabids</taxon>
        <taxon>Fabales</taxon>
        <taxon>Fabaceae</taxon>
        <taxon>Papilionoideae</taxon>
        <taxon>50 kb inversion clade</taxon>
        <taxon>NPAAA clade</taxon>
        <taxon>Hologalegina</taxon>
        <taxon>IRL clade</taxon>
        <taxon>Fabeae</taxon>
        <taxon>Lathyrus</taxon>
    </lineage>
</organism>